<dbReference type="GO" id="GO:0003723">
    <property type="term" value="F:RNA binding"/>
    <property type="evidence" value="ECO:0007669"/>
    <property type="project" value="UniProtKB-UniRule"/>
</dbReference>
<keyword evidence="1 3" id="KW-0963">Cytoplasm</keyword>
<dbReference type="EMBL" id="QJTJ01000013">
    <property type="protein sequence ID" value="PYF05935.1"/>
    <property type="molecule type" value="Genomic_DNA"/>
</dbReference>
<evidence type="ECO:0000313" key="4">
    <source>
        <dbReference type="EMBL" id="PYF05935.1"/>
    </source>
</evidence>
<keyword evidence="5" id="KW-1185">Reference proteome</keyword>
<dbReference type="PANTHER" id="PTHR30308:SF2">
    <property type="entry name" value="SSRA-BINDING PROTEIN"/>
    <property type="match status" value="1"/>
</dbReference>
<comment type="caution">
    <text evidence="4">The sequence shown here is derived from an EMBL/GenBank/DDBJ whole genome shotgun (WGS) entry which is preliminary data.</text>
</comment>
<dbReference type="Pfam" id="PF01668">
    <property type="entry name" value="SmpB"/>
    <property type="match status" value="1"/>
</dbReference>
<dbReference type="AlphaFoldDB" id="A0A318TVI0"/>
<evidence type="ECO:0000256" key="1">
    <source>
        <dbReference type="ARBA" id="ARBA00022490"/>
    </source>
</evidence>
<dbReference type="Proteomes" id="UP000247416">
    <property type="component" value="Unassembled WGS sequence"/>
</dbReference>
<dbReference type="HAMAP" id="MF_00023">
    <property type="entry name" value="SmpB"/>
    <property type="match status" value="1"/>
</dbReference>
<evidence type="ECO:0000256" key="3">
    <source>
        <dbReference type="HAMAP-Rule" id="MF_00023"/>
    </source>
</evidence>
<dbReference type="OrthoDB" id="9805462at2"/>
<dbReference type="InterPro" id="IPR000037">
    <property type="entry name" value="SsrA-bd_prot"/>
</dbReference>
<dbReference type="NCBIfam" id="TIGR00086">
    <property type="entry name" value="smpB"/>
    <property type="match status" value="1"/>
</dbReference>
<dbReference type="InterPro" id="IPR020081">
    <property type="entry name" value="SsrA-bd_prot_CS"/>
</dbReference>
<dbReference type="RefSeq" id="WP_107933620.1">
    <property type="nucleotide sequence ID" value="NZ_PYWJ01000006.1"/>
</dbReference>
<dbReference type="Gene3D" id="2.40.280.10">
    <property type="match status" value="1"/>
</dbReference>
<sequence length="155" mass="17902">MAKGAGKVLAQNKKANHDYFIEETIEAGMVLQGTEIKAIRAGKVQLKDSFVQIRNNQAWISNMHISPYEQGNRFNHDPLRVRKLLLHKKQISELLGRTKQEGYTIVPLKMYIKDGYAKLLIGVGKGKKNYDKRDDLKKKEAKREMERVFKAKNQF</sequence>
<dbReference type="SUPFAM" id="SSF74982">
    <property type="entry name" value="Small protein B (SmpB)"/>
    <property type="match status" value="1"/>
</dbReference>
<dbReference type="PROSITE" id="PS01317">
    <property type="entry name" value="SSRP"/>
    <property type="match status" value="1"/>
</dbReference>
<dbReference type="InterPro" id="IPR023620">
    <property type="entry name" value="SmpB"/>
</dbReference>
<protein>
    <recommendedName>
        <fullName evidence="3">SsrA-binding protein</fullName>
    </recommendedName>
    <alternativeName>
        <fullName evidence="3">Small protein B</fullName>
    </alternativeName>
</protein>
<dbReference type="GO" id="GO:0070930">
    <property type="term" value="P:trans-translation-dependent protein tagging"/>
    <property type="evidence" value="ECO:0007669"/>
    <property type="project" value="TreeGrafter"/>
</dbReference>
<keyword evidence="2 3" id="KW-0694">RNA-binding</keyword>
<dbReference type="NCBIfam" id="NF003843">
    <property type="entry name" value="PRK05422.1"/>
    <property type="match status" value="1"/>
</dbReference>
<name>A0A318TVI0_9BACL</name>
<accession>A0A318TVI0</accession>
<organism evidence="4 5">
    <name type="scientific">Ureibacillus chungkukjangi</name>
    <dbReference type="NCBI Taxonomy" id="1202712"/>
    <lineage>
        <taxon>Bacteria</taxon>
        <taxon>Bacillati</taxon>
        <taxon>Bacillota</taxon>
        <taxon>Bacilli</taxon>
        <taxon>Bacillales</taxon>
        <taxon>Caryophanaceae</taxon>
        <taxon>Ureibacillus</taxon>
    </lineage>
</organism>
<dbReference type="CDD" id="cd09294">
    <property type="entry name" value="SmpB"/>
    <property type="match status" value="1"/>
</dbReference>
<comment type="subcellular location">
    <subcellularLocation>
        <location evidence="3">Cytoplasm</location>
    </subcellularLocation>
    <text evidence="3">The tmRNA-SmpB complex associates with stalled 70S ribosomes.</text>
</comment>
<reference evidence="4 5" key="1">
    <citation type="submission" date="2018-06" db="EMBL/GenBank/DDBJ databases">
        <title>Genomic Encyclopedia of Archaeal and Bacterial Type Strains, Phase II (KMG-II): from individual species to whole genera.</title>
        <authorList>
            <person name="Goeker M."/>
        </authorList>
    </citation>
    <scope>NUCLEOTIDE SEQUENCE [LARGE SCALE GENOMIC DNA]</scope>
    <source>
        <strain evidence="4 5">KACC 16626</strain>
    </source>
</reference>
<evidence type="ECO:0000313" key="5">
    <source>
        <dbReference type="Proteomes" id="UP000247416"/>
    </source>
</evidence>
<dbReference type="GO" id="GO:0005829">
    <property type="term" value="C:cytosol"/>
    <property type="evidence" value="ECO:0007669"/>
    <property type="project" value="TreeGrafter"/>
</dbReference>
<comment type="similarity">
    <text evidence="3">Belongs to the SmpB family.</text>
</comment>
<dbReference type="PANTHER" id="PTHR30308">
    <property type="entry name" value="TMRNA-BINDING COMPONENT OF TRANS-TRANSLATION TAGGING COMPLEX"/>
    <property type="match status" value="1"/>
</dbReference>
<dbReference type="GO" id="GO:0070929">
    <property type="term" value="P:trans-translation"/>
    <property type="evidence" value="ECO:0007669"/>
    <property type="project" value="UniProtKB-UniRule"/>
</dbReference>
<proteinExistence type="inferred from homology"/>
<comment type="function">
    <text evidence="3">Required for rescue of stalled ribosomes mediated by trans-translation. Binds to transfer-messenger RNA (tmRNA), required for stable association of tmRNA with ribosomes. tmRNA and SmpB together mimic tRNA shape, replacing the anticodon stem-loop with SmpB. tmRNA is encoded by the ssrA gene; the 2 termini fold to resemble tRNA(Ala) and it encodes a 'tag peptide', a short internal open reading frame. During trans-translation Ala-aminoacylated tmRNA acts like a tRNA, entering the A-site of stalled ribosomes, displacing the stalled mRNA. The ribosome then switches to translate the ORF on the tmRNA; the nascent peptide is terminated with the 'tag peptide' encoded by the tmRNA and targeted for degradation. The ribosome is freed to recommence translation, which seems to be the essential function of trans-translation.</text>
</comment>
<gene>
    <name evidence="3" type="primary">smpB</name>
    <name evidence="4" type="ORF">BJ095_1139</name>
</gene>
<evidence type="ECO:0000256" key="2">
    <source>
        <dbReference type="ARBA" id="ARBA00022884"/>
    </source>
</evidence>